<comment type="similarity">
    <text evidence="2 7">Belongs to the methyltransferase superfamily. L-isoaspartyl/D-aspartyl protein methyltransferase family.</text>
</comment>
<dbReference type="CDD" id="cd02440">
    <property type="entry name" value="AdoMet_MTases"/>
    <property type="match status" value="1"/>
</dbReference>
<dbReference type="GO" id="GO:0030091">
    <property type="term" value="P:protein repair"/>
    <property type="evidence" value="ECO:0007669"/>
    <property type="project" value="UniProtKB-UniRule"/>
</dbReference>
<comment type="catalytic activity">
    <reaction evidence="7">
        <text>[protein]-L-isoaspartate + S-adenosyl-L-methionine = [protein]-L-isoaspartate alpha-methyl ester + S-adenosyl-L-homocysteine</text>
        <dbReference type="Rhea" id="RHEA:12705"/>
        <dbReference type="Rhea" id="RHEA-COMP:12143"/>
        <dbReference type="Rhea" id="RHEA-COMP:12144"/>
        <dbReference type="ChEBI" id="CHEBI:57856"/>
        <dbReference type="ChEBI" id="CHEBI:59789"/>
        <dbReference type="ChEBI" id="CHEBI:90596"/>
        <dbReference type="ChEBI" id="CHEBI:90598"/>
        <dbReference type="EC" id="2.1.1.77"/>
    </reaction>
</comment>
<keyword evidence="3 7" id="KW-0963">Cytoplasm</keyword>
<evidence type="ECO:0000256" key="4">
    <source>
        <dbReference type="ARBA" id="ARBA00022603"/>
    </source>
</evidence>
<evidence type="ECO:0000313" key="8">
    <source>
        <dbReference type="EMBL" id="MBB5021776.1"/>
    </source>
</evidence>
<dbReference type="NCBIfam" id="TIGR00080">
    <property type="entry name" value="pimt"/>
    <property type="match status" value="1"/>
</dbReference>
<evidence type="ECO:0000256" key="5">
    <source>
        <dbReference type="ARBA" id="ARBA00022679"/>
    </source>
</evidence>
<comment type="subcellular location">
    <subcellularLocation>
        <location evidence="1 7">Cytoplasm</location>
    </subcellularLocation>
</comment>
<evidence type="ECO:0000256" key="3">
    <source>
        <dbReference type="ARBA" id="ARBA00022490"/>
    </source>
</evidence>
<name>A0A7W7Y457_9BACT</name>
<feature type="active site" evidence="7">
    <location>
        <position position="59"/>
    </location>
</feature>
<evidence type="ECO:0000313" key="9">
    <source>
        <dbReference type="Proteomes" id="UP000528322"/>
    </source>
</evidence>
<dbReference type="GO" id="GO:0004719">
    <property type="term" value="F:protein-L-isoaspartate (D-aspartate) O-methyltransferase activity"/>
    <property type="evidence" value="ECO:0007669"/>
    <property type="project" value="UniProtKB-UniRule"/>
</dbReference>
<dbReference type="Pfam" id="PF01135">
    <property type="entry name" value="PCMT"/>
    <property type="match status" value="1"/>
</dbReference>
<protein>
    <recommendedName>
        <fullName evidence="7">Protein-L-isoaspartate O-methyltransferase</fullName>
        <ecNumber evidence="7">2.1.1.77</ecNumber>
    </recommendedName>
    <alternativeName>
        <fullName evidence="7">L-isoaspartyl protein carboxyl methyltransferase</fullName>
    </alternativeName>
    <alternativeName>
        <fullName evidence="7">Protein L-isoaspartyl methyltransferase</fullName>
    </alternativeName>
    <alternativeName>
        <fullName evidence="7">Protein-beta-aspartate methyltransferase</fullName>
        <shortName evidence="7">PIMT</shortName>
    </alternativeName>
</protein>
<dbReference type="Gene3D" id="3.40.50.150">
    <property type="entry name" value="Vaccinia Virus protein VP39"/>
    <property type="match status" value="1"/>
</dbReference>
<evidence type="ECO:0000256" key="1">
    <source>
        <dbReference type="ARBA" id="ARBA00004496"/>
    </source>
</evidence>
<dbReference type="AlphaFoldDB" id="A0A7W7Y457"/>
<dbReference type="HAMAP" id="MF_00090">
    <property type="entry name" value="PIMT"/>
    <property type="match status" value="1"/>
</dbReference>
<sequence>MHITARLSMVERYLRSHVRDPRILEAMEQLPRHLFVDPALQSRAYHNDALPIGFGQTISQPLMVARMTEQLQVEQHHCVLEIGTGSGYQAAILAALCREVFTVERLEPLAMEARERFEQLGIPNIHTAIADGTVNAFAELTFDRILITAGGNRHPSSLLRQLIVGGILIAPIGTDKHQTLYRYIRTAANHWQRTPIGDCHFVKLIGEEGWQDQEKEEVVL</sequence>
<keyword evidence="6 7" id="KW-0949">S-adenosyl-L-methionine</keyword>
<organism evidence="8 9">
    <name type="scientific">Desulfurispira natronophila</name>
    <dbReference type="NCBI Taxonomy" id="682562"/>
    <lineage>
        <taxon>Bacteria</taxon>
        <taxon>Pseudomonadati</taxon>
        <taxon>Chrysiogenota</taxon>
        <taxon>Chrysiogenia</taxon>
        <taxon>Chrysiogenales</taxon>
        <taxon>Chrysiogenaceae</taxon>
        <taxon>Desulfurispira</taxon>
    </lineage>
</organism>
<evidence type="ECO:0000256" key="2">
    <source>
        <dbReference type="ARBA" id="ARBA00005369"/>
    </source>
</evidence>
<dbReference type="GO" id="GO:0005737">
    <property type="term" value="C:cytoplasm"/>
    <property type="evidence" value="ECO:0007669"/>
    <property type="project" value="UniProtKB-SubCell"/>
</dbReference>
<dbReference type="InterPro" id="IPR029063">
    <property type="entry name" value="SAM-dependent_MTases_sf"/>
</dbReference>
<dbReference type="GO" id="GO:0032259">
    <property type="term" value="P:methylation"/>
    <property type="evidence" value="ECO:0007669"/>
    <property type="project" value="UniProtKB-KW"/>
</dbReference>
<keyword evidence="9" id="KW-1185">Reference proteome</keyword>
<dbReference type="RefSeq" id="WP_183731090.1">
    <property type="nucleotide sequence ID" value="NZ_JACHID010000005.1"/>
</dbReference>
<evidence type="ECO:0000256" key="6">
    <source>
        <dbReference type="ARBA" id="ARBA00022691"/>
    </source>
</evidence>
<dbReference type="PANTHER" id="PTHR11579:SF0">
    <property type="entry name" value="PROTEIN-L-ISOASPARTATE(D-ASPARTATE) O-METHYLTRANSFERASE"/>
    <property type="match status" value="1"/>
</dbReference>
<dbReference type="Proteomes" id="UP000528322">
    <property type="component" value="Unassembled WGS sequence"/>
</dbReference>
<evidence type="ECO:0000256" key="7">
    <source>
        <dbReference type="HAMAP-Rule" id="MF_00090"/>
    </source>
</evidence>
<proteinExistence type="inferred from homology"/>
<dbReference type="InterPro" id="IPR000682">
    <property type="entry name" value="PCMT"/>
</dbReference>
<keyword evidence="5 7" id="KW-0808">Transferase</keyword>
<comment type="caution">
    <text evidence="8">The sequence shown here is derived from an EMBL/GenBank/DDBJ whole genome shotgun (WGS) entry which is preliminary data.</text>
</comment>
<accession>A0A7W7Y457</accession>
<dbReference type="PANTHER" id="PTHR11579">
    <property type="entry name" value="PROTEIN-L-ISOASPARTATE O-METHYLTRANSFERASE"/>
    <property type="match status" value="1"/>
</dbReference>
<dbReference type="EMBL" id="JACHID010000005">
    <property type="protein sequence ID" value="MBB5021776.1"/>
    <property type="molecule type" value="Genomic_DNA"/>
</dbReference>
<dbReference type="NCBIfam" id="NF001453">
    <property type="entry name" value="PRK00312.1"/>
    <property type="match status" value="1"/>
</dbReference>
<gene>
    <name evidence="7" type="primary">pcm</name>
    <name evidence="8" type="ORF">HNR37_001089</name>
</gene>
<dbReference type="SUPFAM" id="SSF53335">
    <property type="entry name" value="S-adenosyl-L-methionine-dependent methyltransferases"/>
    <property type="match status" value="1"/>
</dbReference>
<comment type="function">
    <text evidence="7">Catalyzes the methyl esterification of L-isoaspartyl residues in peptides and proteins that result from spontaneous decomposition of normal L-aspartyl and L-asparaginyl residues. It plays a role in the repair and/or degradation of damaged proteins.</text>
</comment>
<reference evidence="8 9" key="1">
    <citation type="submission" date="2020-08" db="EMBL/GenBank/DDBJ databases">
        <title>Genomic Encyclopedia of Type Strains, Phase IV (KMG-IV): sequencing the most valuable type-strain genomes for metagenomic binning, comparative biology and taxonomic classification.</title>
        <authorList>
            <person name="Goeker M."/>
        </authorList>
    </citation>
    <scope>NUCLEOTIDE SEQUENCE [LARGE SCALE GENOMIC DNA]</scope>
    <source>
        <strain evidence="8 9">DSM 22071</strain>
    </source>
</reference>
<keyword evidence="4 7" id="KW-0489">Methyltransferase</keyword>
<dbReference type="EC" id="2.1.1.77" evidence="7"/>
<dbReference type="FunFam" id="3.40.50.150:FF:000010">
    <property type="entry name" value="Protein-L-isoaspartate O-methyltransferase"/>
    <property type="match status" value="1"/>
</dbReference>